<dbReference type="EMBL" id="PJDT01000010">
    <property type="protein sequence ID" value="PKC90398.1"/>
    <property type="molecule type" value="Genomic_DNA"/>
</dbReference>
<dbReference type="PROSITE" id="PS50994">
    <property type="entry name" value="INTEGRASE"/>
    <property type="match status" value="1"/>
</dbReference>
<comment type="caution">
    <text evidence="3">The sequence shown here is derived from an EMBL/GenBank/DDBJ whole genome shotgun (WGS) entry which is preliminary data.</text>
</comment>
<name>A0A2N0T371_BIFLN</name>
<feature type="domain" description="Integrase catalytic" evidence="2">
    <location>
        <begin position="132"/>
        <end position="254"/>
    </location>
</feature>
<dbReference type="Pfam" id="PF00665">
    <property type="entry name" value="rve"/>
    <property type="match status" value="1"/>
</dbReference>
<reference evidence="3 4" key="1">
    <citation type="submission" date="2017-12" db="EMBL/GenBank/DDBJ databases">
        <title>Bifidobacterium longum APC/DPC strains.</title>
        <authorList>
            <person name="Arboleya S."/>
        </authorList>
    </citation>
    <scope>NUCLEOTIDE SEQUENCE [LARGE SCALE GENOMIC DNA]</scope>
    <source>
        <strain evidence="3 4">APC1503</strain>
    </source>
</reference>
<dbReference type="InterPro" id="IPR025948">
    <property type="entry name" value="HTH-like_dom"/>
</dbReference>
<evidence type="ECO:0000313" key="3">
    <source>
        <dbReference type="EMBL" id="PKC90398.1"/>
    </source>
</evidence>
<proteinExistence type="predicted"/>
<dbReference type="InterPro" id="IPR050900">
    <property type="entry name" value="Transposase_IS3/IS150/IS904"/>
</dbReference>
<protein>
    <submittedName>
        <fullName evidence="3">Transposase</fullName>
    </submittedName>
</protein>
<dbReference type="Gene3D" id="3.30.420.10">
    <property type="entry name" value="Ribonuclease H-like superfamily/Ribonuclease H"/>
    <property type="match status" value="1"/>
</dbReference>
<evidence type="ECO:0000313" key="4">
    <source>
        <dbReference type="Proteomes" id="UP000232654"/>
    </source>
</evidence>
<dbReference type="Pfam" id="PF13276">
    <property type="entry name" value="HTH_21"/>
    <property type="match status" value="1"/>
</dbReference>
<dbReference type="InterPro" id="IPR001584">
    <property type="entry name" value="Integrase_cat-core"/>
</dbReference>
<dbReference type="GO" id="GO:0003676">
    <property type="term" value="F:nucleic acid binding"/>
    <property type="evidence" value="ECO:0007669"/>
    <property type="project" value="InterPro"/>
</dbReference>
<accession>A0A2N0T371</accession>
<sequence>MVAYIDEFKDRFRVGPICRVLAASLDCGSVTPRGYRMFKSRPVSRMAARHEALARDILEIHADFFMAVYGYRKTHAQLLARGWDPAEIGRDQVMNVMRESGIRGVRRGRTPVTTKPAKGTGGRPDLVERRFEAEAPNRLHVADITYVRMANGSFGYTAFVTDVFARRIVGWACATTMDTRELPLQALEQAISWAASHGGTDGLVHHSDHGAQYISLVHTTRVGEFGMLPSTGTVGDSYDNAMAESADGAYKTELVWRRKPFQDSRDLESATFRWVSWRGLEASAPVLGLQDTGTDRNRVLCKPSGASRPTIRAEQKSGHIMLRRAVVEAVVLPRLDW</sequence>
<dbReference type="InterPro" id="IPR048020">
    <property type="entry name" value="Transpos_IS3"/>
</dbReference>
<dbReference type="Proteomes" id="UP000232654">
    <property type="component" value="Unassembled WGS sequence"/>
</dbReference>
<dbReference type="PANTHER" id="PTHR46889:SF4">
    <property type="entry name" value="TRANSPOSASE INSO FOR INSERTION SEQUENCE ELEMENT IS911B-RELATED"/>
    <property type="match status" value="1"/>
</dbReference>
<gene>
    <name evidence="3" type="ORF">APC1503_0437</name>
</gene>
<dbReference type="PANTHER" id="PTHR46889">
    <property type="entry name" value="TRANSPOSASE INSF FOR INSERTION SEQUENCE IS3B-RELATED"/>
    <property type="match status" value="1"/>
</dbReference>
<dbReference type="SUPFAM" id="SSF53098">
    <property type="entry name" value="Ribonuclease H-like"/>
    <property type="match status" value="1"/>
</dbReference>
<comment type="function">
    <text evidence="1">Involved in the transposition of the insertion sequence.</text>
</comment>
<organism evidence="3 4">
    <name type="scientific">Bifidobacterium longum</name>
    <dbReference type="NCBI Taxonomy" id="216816"/>
    <lineage>
        <taxon>Bacteria</taxon>
        <taxon>Bacillati</taxon>
        <taxon>Actinomycetota</taxon>
        <taxon>Actinomycetes</taxon>
        <taxon>Bifidobacteriales</taxon>
        <taxon>Bifidobacteriaceae</taxon>
        <taxon>Bifidobacterium</taxon>
    </lineage>
</organism>
<dbReference type="AlphaFoldDB" id="A0A2N0T371"/>
<dbReference type="InterPro" id="IPR012337">
    <property type="entry name" value="RNaseH-like_sf"/>
</dbReference>
<evidence type="ECO:0000256" key="1">
    <source>
        <dbReference type="ARBA" id="ARBA00002286"/>
    </source>
</evidence>
<dbReference type="GO" id="GO:0015074">
    <property type="term" value="P:DNA integration"/>
    <property type="evidence" value="ECO:0007669"/>
    <property type="project" value="InterPro"/>
</dbReference>
<dbReference type="NCBIfam" id="NF033516">
    <property type="entry name" value="transpos_IS3"/>
    <property type="match status" value="1"/>
</dbReference>
<evidence type="ECO:0000259" key="2">
    <source>
        <dbReference type="PROSITE" id="PS50994"/>
    </source>
</evidence>
<dbReference type="InterPro" id="IPR036397">
    <property type="entry name" value="RNaseH_sf"/>
</dbReference>